<dbReference type="PANTHER" id="PTHR31937">
    <property type="entry name" value="TRANSMEMBRANE PROTEIN 163"/>
    <property type="match status" value="1"/>
</dbReference>
<evidence type="ECO:0000256" key="10">
    <source>
        <dbReference type="ARBA" id="ARBA00023329"/>
    </source>
</evidence>
<dbReference type="SUPFAM" id="SSF161111">
    <property type="entry name" value="Cation efflux protein transmembrane domain-like"/>
    <property type="match status" value="1"/>
</dbReference>
<evidence type="ECO:0000256" key="4">
    <source>
        <dbReference type="ARBA" id="ARBA00022692"/>
    </source>
</evidence>
<dbReference type="OrthoDB" id="5980560at2759"/>
<dbReference type="GO" id="GO:0030672">
    <property type="term" value="C:synaptic vesicle membrane"/>
    <property type="evidence" value="ECO:0007669"/>
    <property type="project" value="UniProtKB-SubCell"/>
</dbReference>
<keyword evidence="5" id="KW-0967">Endosome</keyword>
<dbReference type="EMBL" id="JAIZAY010000023">
    <property type="protein sequence ID" value="KAJ8019792.1"/>
    <property type="molecule type" value="Genomic_DNA"/>
</dbReference>
<evidence type="ECO:0000256" key="6">
    <source>
        <dbReference type="ARBA" id="ARBA00022833"/>
    </source>
</evidence>
<dbReference type="GO" id="GO:0031901">
    <property type="term" value="C:early endosome membrane"/>
    <property type="evidence" value="ECO:0007669"/>
    <property type="project" value="UniProtKB-SubCell"/>
</dbReference>
<keyword evidence="8" id="KW-0770">Synapse</keyword>
<evidence type="ECO:0000256" key="8">
    <source>
        <dbReference type="ARBA" id="ARBA00023018"/>
    </source>
</evidence>
<feature type="transmembrane region" description="Helical" evidence="11">
    <location>
        <begin position="61"/>
        <end position="85"/>
    </location>
</feature>
<comment type="caution">
    <text evidence="12">The sequence shown here is derived from an EMBL/GenBank/DDBJ whole genome shotgun (WGS) entry which is preliminary data.</text>
</comment>
<dbReference type="InterPro" id="IPR026765">
    <property type="entry name" value="Tmem163"/>
</dbReference>
<organism evidence="12 13">
    <name type="scientific">Holothuria leucospilota</name>
    <name type="common">Black long sea cucumber</name>
    <name type="synonym">Mertensiothuria leucospilota</name>
    <dbReference type="NCBI Taxonomy" id="206669"/>
    <lineage>
        <taxon>Eukaryota</taxon>
        <taxon>Metazoa</taxon>
        <taxon>Echinodermata</taxon>
        <taxon>Eleutherozoa</taxon>
        <taxon>Echinozoa</taxon>
        <taxon>Holothuroidea</taxon>
        <taxon>Aspidochirotacea</taxon>
        <taxon>Aspidochirotida</taxon>
        <taxon>Holothuriidae</taxon>
        <taxon>Holothuria</taxon>
    </lineage>
</organism>
<reference evidence="12" key="1">
    <citation type="submission" date="2021-10" db="EMBL/GenBank/DDBJ databases">
        <title>Tropical sea cucumber genome reveals ecological adaptation and Cuvierian tubules defense mechanism.</title>
        <authorList>
            <person name="Chen T."/>
        </authorList>
    </citation>
    <scope>NUCLEOTIDE SEQUENCE</scope>
    <source>
        <strain evidence="12">Nanhai2018</strain>
        <tissue evidence="12">Muscle</tissue>
    </source>
</reference>
<dbReference type="AlphaFoldDB" id="A0A9Q0YBM9"/>
<evidence type="ECO:0000256" key="3">
    <source>
        <dbReference type="ARBA" id="ARBA00008731"/>
    </source>
</evidence>
<evidence type="ECO:0008006" key="14">
    <source>
        <dbReference type="Google" id="ProtNLM"/>
    </source>
</evidence>
<evidence type="ECO:0000256" key="9">
    <source>
        <dbReference type="ARBA" id="ARBA00023136"/>
    </source>
</evidence>
<keyword evidence="9 11" id="KW-0472">Membrane</keyword>
<keyword evidence="13" id="KW-1185">Reference proteome</keyword>
<name>A0A9Q0YBM9_HOLLE</name>
<keyword evidence="4 11" id="KW-0812">Transmembrane</keyword>
<sequence length="288" mass="32439">MGNHSIHKEGYEGKEHEYIELLPTVEEDEVESSEPRQRKRFQTKSCNHVCRNFRHLSERDVVYYLKAIVLISWLSIIFSGFIGSASMVMSYTCNSSAAFGFAFDCITDIVSSIVVIWRFSGYHGDFSQEQSEKITLVALGTIFLISCVFTLYDSISSLVHSMTKNLQDAEQFDKHVTYRLDTCEGVWGLSIAALSCLAFLVITSAIVYIGIKLKSRSIKADGIIGVVALITTFSWFFSMVTMEIYPQLWFLEDAVGLFVGLFCLSYGVWLISELVALIRNGKKEQGRG</sequence>
<feature type="transmembrane region" description="Helical" evidence="11">
    <location>
        <begin position="223"/>
        <end position="242"/>
    </location>
</feature>
<feature type="transmembrane region" description="Helical" evidence="11">
    <location>
        <begin position="186"/>
        <end position="211"/>
    </location>
</feature>
<protein>
    <recommendedName>
        <fullName evidence="14">Transmembrane protein 163</fullName>
    </recommendedName>
</protein>
<gene>
    <name evidence="12" type="ORF">HOLleu_41528</name>
</gene>
<feature type="transmembrane region" description="Helical" evidence="11">
    <location>
        <begin position="97"/>
        <end position="122"/>
    </location>
</feature>
<dbReference type="PANTHER" id="PTHR31937:SF2">
    <property type="entry name" value="TRANSMEMBRANE PROTEIN 163"/>
    <property type="match status" value="1"/>
</dbReference>
<evidence type="ECO:0000313" key="12">
    <source>
        <dbReference type="EMBL" id="KAJ8019792.1"/>
    </source>
</evidence>
<comment type="subcellular location">
    <subcellularLocation>
        <location evidence="2">Cytoplasmic vesicle</location>
        <location evidence="2">Secretory vesicle</location>
        <location evidence="2">Synaptic vesicle membrane</location>
        <topology evidence="2">Multi-pass membrane protein</topology>
    </subcellularLocation>
    <subcellularLocation>
        <location evidence="1">Early endosome membrane</location>
    </subcellularLocation>
</comment>
<keyword evidence="6" id="KW-0862">Zinc</keyword>
<dbReference type="InterPro" id="IPR027469">
    <property type="entry name" value="Cation_efflux_TMD_sf"/>
</dbReference>
<evidence type="ECO:0000256" key="1">
    <source>
        <dbReference type="ARBA" id="ARBA00004146"/>
    </source>
</evidence>
<evidence type="ECO:0000256" key="11">
    <source>
        <dbReference type="SAM" id="Phobius"/>
    </source>
</evidence>
<feature type="transmembrane region" description="Helical" evidence="11">
    <location>
        <begin position="134"/>
        <end position="152"/>
    </location>
</feature>
<keyword evidence="10" id="KW-0968">Cytoplasmic vesicle</keyword>
<dbReference type="Gene3D" id="1.20.1510.10">
    <property type="entry name" value="Cation efflux protein transmembrane domain"/>
    <property type="match status" value="1"/>
</dbReference>
<comment type="similarity">
    <text evidence="3">Belongs to the TMEM163 family.</text>
</comment>
<evidence type="ECO:0000313" key="13">
    <source>
        <dbReference type="Proteomes" id="UP001152320"/>
    </source>
</evidence>
<evidence type="ECO:0000256" key="5">
    <source>
        <dbReference type="ARBA" id="ARBA00022753"/>
    </source>
</evidence>
<keyword evidence="7 11" id="KW-1133">Transmembrane helix</keyword>
<evidence type="ECO:0000256" key="7">
    <source>
        <dbReference type="ARBA" id="ARBA00022989"/>
    </source>
</evidence>
<proteinExistence type="inferred from homology"/>
<dbReference type="Proteomes" id="UP001152320">
    <property type="component" value="Chromosome 23"/>
</dbReference>
<evidence type="ECO:0000256" key="2">
    <source>
        <dbReference type="ARBA" id="ARBA00004644"/>
    </source>
</evidence>
<feature type="transmembrane region" description="Helical" evidence="11">
    <location>
        <begin position="254"/>
        <end position="278"/>
    </location>
</feature>
<accession>A0A9Q0YBM9</accession>